<name>A0A061QQH1_9CHLO</name>
<evidence type="ECO:0000313" key="2">
    <source>
        <dbReference type="EMBL" id="JAC60685.1"/>
    </source>
</evidence>
<sequence length="94" mass="9870">APSPSFPRGCSHDGQRVRGEEGRGEDSVPSRSRSGVGHVERPDKGGREVAEQQAAAALGDGGDLRDDPRLRIVQGEDRLPVAADLEDEAVGLEG</sequence>
<evidence type="ECO:0000256" key="1">
    <source>
        <dbReference type="SAM" id="MobiDB-lite"/>
    </source>
</evidence>
<organism evidence="2">
    <name type="scientific">Tetraselmis sp. GSL018</name>
    <dbReference type="NCBI Taxonomy" id="582737"/>
    <lineage>
        <taxon>Eukaryota</taxon>
        <taxon>Viridiplantae</taxon>
        <taxon>Chlorophyta</taxon>
        <taxon>core chlorophytes</taxon>
        <taxon>Chlorodendrophyceae</taxon>
        <taxon>Chlorodendrales</taxon>
        <taxon>Chlorodendraceae</taxon>
        <taxon>Tetraselmis</taxon>
    </lineage>
</organism>
<feature type="compositionally biased region" description="Basic and acidic residues" evidence="1">
    <location>
        <begin position="38"/>
        <end position="50"/>
    </location>
</feature>
<proteinExistence type="predicted"/>
<feature type="compositionally biased region" description="Basic and acidic residues" evidence="1">
    <location>
        <begin position="10"/>
        <end position="28"/>
    </location>
</feature>
<feature type="non-terminal residue" evidence="2">
    <location>
        <position position="1"/>
    </location>
</feature>
<gene>
    <name evidence="2" type="ORF">TSPGSL018_28309</name>
</gene>
<accession>A0A061QQH1</accession>
<protein>
    <submittedName>
        <fullName evidence="2">Uncharacterized protein</fullName>
    </submittedName>
</protein>
<dbReference type="AlphaFoldDB" id="A0A061QQH1"/>
<feature type="non-terminal residue" evidence="2">
    <location>
        <position position="94"/>
    </location>
</feature>
<reference evidence="2" key="1">
    <citation type="submission" date="2014-05" db="EMBL/GenBank/DDBJ databases">
        <title>The transcriptome of the halophilic microalga Tetraselmis sp. GSL018 isolated from the Great Salt Lake, Utah.</title>
        <authorList>
            <person name="Jinkerson R.E."/>
            <person name="D'Adamo S."/>
            <person name="Posewitz M.C."/>
        </authorList>
    </citation>
    <scope>NUCLEOTIDE SEQUENCE</scope>
    <source>
        <strain evidence="2">GSL018</strain>
    </source>
</reference>
<feature type="region of interest" description="Disordered" evidence="1">
    <location>
        <begin position="1"/>
        <end position="68"/>
    </location>
</feature>
<dbReference type="EMBL" id="GBEZ01026535">
    <property type="protein sequence ID" value="JAC60685.1"/>
    <property type="molecule type" value="Transcribed_RNA"/>
</dbReference>